<sequence length="126" mass="14017">MQIGLVFPSPPTPSQSASLKYKILISTARDFHPWLSGKLIKLQCRQQRPNPVAFSRAKISRTVSPEVFAKKIVSSSIPCRTTSNVAAVATCCRHVYPGLAPFPREKRIFVIKRSQVCEMDNFDALG</sequence>
<keyword evidence="2" id="KW-1185">Reference proteome</keyword>
<evidence type="ECO:0000313" key="2">
    <source>
        <dbReference type="Proteomes" id="UP000886998"/>
    </source>
</evidence>
<dbReference type="OrthoDB" id="10301141at2759"/>
<protein>
    <submittedName>
        <fullName evidence="1">Uncharacterized protein</fullName>
    </submittedName>
</protein>
<accession>A0A8X7CRB8</accession>
<proteinExistence type="predicted"/>
<organism evidence="1 2">
    <name type="scientific">Trichonephila inaurata madagascariensis</name>
    <dbReference type="NCBI Taxonomy" id="2747483"/>
    <lineage>
        <taxon>Eukaryota</taxon>
        <taxon>Metazoa</taxon>
        <taxon>Ecdysozoa</taxon>
        <taxon>Arthropoda</taxon>
        <taxon>Chelicerata</taxon>
        <taxon>Arachnida</taxon>
        <taxon>Araneae</taxon>
        <taxon>Araneomorphae</taxon>
        <taxon>Entelegynae</taxon>
        <taxon>Araneoidea</taxon>
        <taxon>Nephilidae</taxon>
        <taxon>Trichonephila</taxon>
        <taxon>Trichonephila inaurata</taxon>
    </lineage>
</organism>
<name>A0A8X7CRB8_9ARAC</name>
<evidence type="ECO:0000313" key="1">
    <source>
        <dbReference type="EMBL" id="GFY78198.1"/>
    </source>
</evidence>
<comment type="caution">
    <text evidence="1">The sequence shown here is derived from an EMBL/GenBank/DDBJ whole genome shotgun (WGS) entry which is preliminary data.</text>
</comment>
<dbReference type="EMBL" id="BMAV01022864">
    <property type="protein sequence ID" value="GFY78198.1"/>
    <property type="molecule type" value="Genomic_DNA"/>
</dbReference>
<dbReference type="AlphaFoldDB" id="A0A8X7CRB8"/>
<dbReference type="Proteomes" id="UP000886998">
    <property type="component" value="Unassembled WGS sequence"/>
</dbReference>
<reference evidence="1" key="1">
    <citation type="submission" date="2020-08" db="EMBL/GenBank/DDBJ databases">
        <title>Multicomponent nature underlies the extraordinary mechanical properties of spider dragline silk.</title>
        <authorList>
            <person name="Kono N."/>
            <person name="Nakamura H."/>
            <person name="Mori M."/>
            <person name="Yoshida Y."/>
            <person name="Ohtoshi R."/>
            <person name="Malay A.D."/>
            <person name="Moran D.A.P."/>
            <person name="Tomita M."/>
            <person name="Numata K."/>
            <person name="Arakawa K."/>
        </authorList>
    </citation>
    <scope>NUCLEOTIDE SEQUENCE</scope>
</reference>
<gene>
    <name evidence="1" type="ORF">TNIN_254191</name>
</gene>